<dbReference type="EMBL" id="BKCJ010004478">
    <property type="protein sequence ID" value="GEU61282.1"/>
    <property type="molecule type" value="Genomic_DNA"/>
</dbReference>
<comment type="caution">
    <text evidence="2">The sequence shown here is derived from an EMBL/GenBank/DDBJ whole genome shotgun (WGS) entry which is preliminary data.</text>
</comment>
<protein>
    <submittedName>
        <fullName evidence="2">Uncharacterized protein</fullName>
    </submittedName>
</protein>
<reference evidence="2" key="1">
    <citation type="journal article" date="2019" name="Sci. Rep.">
        <title>Draft genome of Tanacetum cinerariifolium, the natural source of mosquito coil.</title>
        <authorList>
            <person name="Yamashiro T."/>
            <person name="Shiraishi A."/>
            <person name="Satake H."/>
            <person name="Nakayama K."/>
        </authorList>
    </citation>
    <scope>NUCLEOTIDE SEQUENCE</scope>
</reference>
<sequence>MCLKDHLDAQERKQHISTLENALDFEDEVLDAEVQENEATPLSDEEIALDAASQGTMASGSRGEEPEFD</sequence>
<evidence type="ECO:0000256" key="1">
    <source>
        <dbReference type="SAM" id="MobiDB-lite"/>
    </source>
</evidence>
<gene>
    <name evidence="2" type="ORF">Tci_033260</name>
</gene>
<feature type="region of interest" description="Disordered" evidence="1">
    <location>
        <begin position="37"/>
        <end position="69"/>
    </location>
</feature>
<accession>A0A6L2LL78</accession>
<dbReference type="AlphaFoldDB" id="A0A6L2LL78"/>
<evidence type="ECO:0000313" key="2">
    <source>
        <dbReference type="EMBL" id="GEU61282.1"/>
    </source>
</evidence>
<name>A0A6L2LL78_TANCI</name>
<organism evidence="2">
    <name type="scientific">Tanacetum cinerariifolium</name>
    <name type="common">Dalmatian daisy</name>
    <name type="synonym">Chrysanthemum cinerariifolium</name>
    <dbReference type="NCBI Taxonomy" id="118510"/>
    <lineage>
        <taxon>Eukaryota</taxon>
        <taxon>Viridiplantae</taxon>
        <taxon>Streptophyta</taxon>
        <taxon>Embryophyta</taxon>
        <taxon>Tracheophyta</taxon>
        <taxon>Spermatophyta</taxon>
        <taxon>Magnoliopsida</taxon>
        <taxon>eudicotyledons</taxon>
        <taxon>Gunneridae</taxon>
        <taxon>Pentapetalae</taxon>
        <taxon>asterids</taxon>
        <taxon>campanulids</taxon>
        <taxon>Asterales</taxon>
        <taxon>Asteraceae</taxon>
        <taxon>Asteroideae</taxon>
        <taxon>Anthemideae</taxon>
        <taxon>Anthemidinae</taxon>
        <taxon>Tanacetum</taxon>
    </lineage>
</organism>
<proteinExistence type="predicted"/>